<dbReference type="Pfam" id="PF07992">
    <property type="entry name" value="Pyr_redox_2"/>
    <property type="match status" value="1"/>
</dbReference>
<dbReference type="InterPro" id="IPR001100">
    <property type="entry name" value="Pyr_nuc-diS_OxRdtase"/>
</dbReference>
<accession>A0A9Y2MVG4</accession>
<dbReference type="PIRSF" id="PIRSF000350">
    <property type="entry name" value="Mercury_reductase_MerA"/>
    <property type="match status" value="1"/>
</dbReference>
<keyword evidence="3 6" id="KW-0274">FAD</keyword>
<dbReference type="InterPro" id="IPR016156">
    <property type="entry name" value="FAD/NAD-linked_Rdtase_dimer_sf"/>
</dbReference>
<feature type="domain" description="Pyridine nucleotide-disulphide oxidoreductase dimerisation" evidence="9">
    <location>
        <begin position="399"/>
        <end position="509"/>
    </location>
</feature>
<dbReference type="AlphaFoldDB" id="A0A9Y2MVG4"/>
<feature type="binding site" evidence="6">
    <location>
        <position position="322"/>
    </location>
    <ligand>
        <name>NAD(+)</name>
        <dbReference type="ChEBI" id="CHEBI:57540"/>
    </ligand>
</feature>
<sequence length="516" mass="54732">MSDDRFDAGLPHAGSAGDRGVPHGPGCHAQHTHRQTHRPRPILNVRTFCRSLTWTATARRRVMPNVDTAHFDLVVIGFGRGGKTLAAAMGRSGKRVAVIERSAEMYGGTCPNVGCVPTKSLIHQAETGAGHGEAVEKTRNLTTKLRGVNFVTLDSIDSVSVLTGQAAFVDPKTVEVSAGDDRLTVTGDTIVINTGAEPVVPGIPGLAGSPRVHTSTGLIGRENLPRRLAVLGGGHVGIEFASMFAQFGSEVTVLDQTPRILGREDDDVAAAAEQVLVDAGVQFVLDAQVIRMTETDEGAKLDYRRGDGEDSIVVDAVLVAAGRKPATEGLHLDRAGVATTAGGAVEVDDRLRTSQPHIFAVGDVKGGPQFTYVSLDDSRIVADQLAGRRTRSTADRAHIPYTLFLTPPLARVGLTERDAREQGYAVKVSQKAVADIVSMPKAKILGETRGLMKFVIDAETDQILGAALLSVDAQELINTVTLAMRHGVTATDLRDAIYTHPSSTEAFNEVLSASRS</sequence>
<dbReference type="PANTHER" id="PTHR43014:SF4">
    <property type="entry name" value="PYRIDINE NUCLEOTIDE-DISULFIDE OXIDOREDUCTASE RCLA-RELATED"/>
    <property type="match status" value="1"/>
</dbReference>
<feature type="binding site" evidence="6">
    <location>
        <position position="363"/>
    </location>
    <ligand>
        <name>FAD</name>
        <dbReference type="ChEBI" id="CHEBI:57692"/>
    </ligand>
</feature>
<organism evidence="11 12">
    <name type="scientific">Amycolatopsis carbonis</name>
    <dbReference type="NCBI Taxonomy" id="715471"/>
    <lineage>
        <taxon>Bacteria</taxon>
        <taxon>Bacillati</taxon>
        <taxon>Actinomycetota</taxon>
        <taxon>Actinomycetes</taxon>
        <taxon>Pseudonocardiales</taxon>
        <taxon>Pseudonocardiaceae</taxon>
        <taxon>Amycolatopsis</taxon>
    </lineage>
</organism>
<feature type="domain" description="FAD/NAD(P)-binding" evidence="10">
    <location>
        <begin position="71"/>
        <end position="375"/>
    </location>
</feature>
<feature type="compositionally biased region" description="Basic residues" evidence="8">
    <location>
        <begin position="30"/>
        <end position="40"/>
    </location>
</feature>
<dbReference type="SUPFAM" id="SSF55424">
    <property type="entry name" value="FAD/NAD-linked reductases, dimerisation (C-terminal) domain"/>
    <property type="match status" value="1"/>
</dbReference>
<dbReference type="GO" id="GO:0003955">
    <property type="term" value="F:NAD(P)H dehydrogenase (quinone) activity"/>
    <property type="evidence" value="ECO:0007669"/>
    <property type="project" value="TreeGrafter"/>
</dbReference>
<comment type="cofactor">
    <cofactor evidence="6">
        <name>FAD</name>
        <dbReference type="ChEBI" id="CHEBI:57692"/>
    </cofactor>
    <text evidence="6">Binds 1 FAD per subunit.</text>
</comment>
<evidence type="ECO:0000256" key="7">
    <source>
        <dbReference type="PIRSR" id="PIRSR000350-4"/>
    </source>
</evidence>
<feature type="disulfide bond" description="Redox-active" evidence="7">
    <location>
        <begin position="110"/>
        <end position="115"/>
    </location>
</feature>
<feature type="active site" description="Proton acceptor" evidence="5">
    <location>
        <position position="500"/>
    </location>
</feature>
<evidence type="ECO:0000256" key="4">
    <source>
        <dbReference type="ARBA" id="ARBA00023002"/>
    </source>
</evidence>
<feature type="region of interest" description="Disordered" evidence="8">
    <location>
        <begin position="1"/>
        <end position="40"/>
    </location>
</feature>
<dbReference type="PRINTS" id="PR00411">
    <property type="entry name" value="PNDRDTASEI"/>
</dbReference>
<dbReference type="InterPro" id="IPR036188">
    <property type="entry name" value="FAD/NAD-bd_sf"/>
</dbReference>
<evidence type="ECO:0000256" key="1">
    <source>
        <dbReference type="ARBA" id="ARBA00007532"/>
    </source>
</evidence>
<evidence type="ECO:0000256" key="3">
    <source>
        <dbReference type="ARBA" id="ARBA00022827"/>
    </source>
</evidence>
<dbReference type="PANTHER" id="PTHR43014">
    <property type="entry name" value="MERCURIC REDUCTASE"/>
    <property type="match status" value="1"/>
</dbReference>
<evidence type="ECO:0000256" key="5">
    <source>
        <dbReference type="PIRSR" id="PIRSR000350-2"/>
    </source>
</evidence>
<keyword evidence="4" id="KW-0560">Oxidoreductase</keyword>
<keyword evidence="12" id="KW-1185">Reference proteome</keyword>
<dbReference type="InterPro" id="IPR023753">
    <property type="entry name" value="FAD/NAD-binding_dom"/>
</dbReference>
<dbReference type="KEGG" id="acab:QRX50_36405"/>
<dbReference type="Pfam" id="PF02852">
    <property type="entry name" value="Pyr_redox_dim"/>
    <property type="match status" value="1"/>
</dbReference>
<dbReference type="InterPro" id="IPR004099">
    <property type="entry name" value="Pyr_nucl-diS_OxRdtase_dimer"/>
</dbReference>
<keyword evidence="2" id="KW-0285">Flavoprotein</keyword>
<evidence type="ECO:0000256" key="8">
    <source>
        <dbReference type="SAM" id="MobiDB-lite"/>
    </source>
</evidence>
<dbReference type="Gene3D" id="3.30.390.30">
    <property type="match status" value="1"/>
</dbReference>
<keyword evidence="6" id="KW-0520">NAD</keyword>
<keyword evidence="6" id="KW-0547">Nucleotide-binding</keyword>
<dbReference type="SUPFAM" id="SSF51905">
    <property type="entry name" value="FAD/NAD(P)-binding domain"/>
    <property type="match status" value="1"/>
</dbReference>
<dbReference type="EMBL" id="CP127294">
    <property type="protein sequence ID" value="WIX76869.1"/>
    <property type="molecule type" value="Genomic_DNA"/>
</dbReference>
<dbReference type="RefSeq" id="WP_285967616.1">
    <property type="nucleotide sequence ID" value="NZ_CP127294.1"/>
</dbReference>
<dbReference type="PRINTS" id="PR00368">
    <property type="entry name" value="FADPNR"/>
</dbReference>
<dbReference type="FunFam" id="3.30.390.30:FF:000001">
    <property type="entry name" value="Dihydrolipoyl dehydrogenase"/>
    <property type="match status" value="1"/>
</dbReference>
<dbReference type="Gene3D" id="3.50.50.60">
    <property type="entry name" value="FAD/NAD(P)-binding domain"/>
    <property type="match status" value="2"/>
</dbReference>
<reference evidence="11 12" key="1">
    <citation type="submission" date="2023-06" db="EMBL/GenBank/DDBJ databases">
        <authorList>
            <person name="Oyuntsetseg B."/>
            <person name="Kim S.B."/>
        </authorList>
    </citation>
    <scope>NUCLEOTIDE SEQUENCE [LARGE SCALE GENOMIC DNA]</scope>
    <source>
        <strain evidence="11 12">2-15</strain>
    </source>
</reference>
<evidence type="ECO:0000259" key="9">
    <source>
        <dbReference type="Pfam" id="PF02852"/>
    </source>
</evidence>
<protein>
    <submittedName>
        <fullName evidence="11">FAD-dependent oxidoreductase</fullName>
    </submittedName>
</protein>
<proteinExistence type="inferred from homology"/>
<feature type="binding site" evidence="6">
    <location>
        <position position="119"/>
    </location>
    <ligand>
        <name>FAD</name>
        <dbReference type="ChEBI" id="CHEBI:57692"/>
    </ligand>
</feature>
<dbReference type="Proteomes" id="UP001236014">
    <property type="component" value="Chromosome"/>
</dbReference>
<evidence type="ECO:0000313" key="12">
    <source>
        <dbReference type="Proteomes" id="UP001236014"/>
    </source>
</evidence>
<evidence type="ECO:0000259" key="10">
    <source>
        <dbReference type="Pfam" id="PF07992"/>
    </source>
</evidence>
<feature type="binding site" evidence="6">
    <location>
        <begin position="232"/>
        <end position="239"/>
    </location>
    <ligand>
        <name>NAD(+)</name>
        <dbReference type="ChEBI" id="CHEBI:57540"/>
    </ligand>
</feature>
<evidence type="ECO:0000313" key="11">
    <source>
        <dbReference type="EMBL" id="WIX76869.1"/>
    </source>
</evidence>
<name>A0A9Y2MVG4_9PSEU</name>
<gene>
    <name evidence="11" type="ORF">QRX50_36405</name>
</gene>
<evidence type="ECO:0000256" key="2">
    <source>
        <dbReference type="ARBA" id="ARBA00022630"/>
    </source>
</evidence>
<comment type="similarity">
    <text evidence="1">Belongs to the class-I pyridine nucleotide-disulfide oxidoreductase family.</text>
</comment>
<evidence type="ECO:0000256" key="6">
    <source>
        <dbReference type="PIRSR" id="PIRSR000350-3"/>
    </source>
</evidence>
<dbReference type="GO" id="GO:0050660">
    <property type="term" value="F:flavin adenine dinucleotide binding"/>
    <property type="evidence" value="ECO:0007669"/>
    <property type="project" value="TreeGrafter"/>
</dbReference>